<name>A0A9X2E8G4_9NOCA</name>
<keyword evidence="2" id="KW-1185">Reference proteome</keyword>
<dbReference type="AlphaFoldDB" id="A0A9X2E8G4"/>
<dbReference type="Proteomes" id="UP001139157">
    <property type="component" value="Unassembled WGS sequence"/>
</dbReference>
<reference evidence="1" key="1">
    <citation type="submission" date="2022-06" db="EMBL/GenBank/DDBJ databases">
        <title>Novel species in genus nocardia.</title>
        <authorList>
            <person name="Li F."/>
        </authorList>
    </citation>
    <scope>NUCLEOTIDE SEQUENCE</scope>
    <source>
        <strain evidence="1">CDC141</strain>
    </source>
</reference>
<dbReference type="EMBL" id="JAMRXG010000009">
    <property type="protein sequence ID" value="MCM6776232.1"/>
    <property type="molecule type" value="Genomic_DNA"/>
</dbReference>
<accession>A0A9X2E8G4</accession>
<protein>
    <submittedName>
        <fullName evidence="1">Uncharacterized protein</fullName>
    </submittedName>
</protein>
<organism evidence="1 2">
    <name type="scientific">Nocardia pulmonis</name>
    <dbReference type="NCBI Taxonomy" id="2951408"/>
    <lineage>
        <taxon>Bacteria</taxon>
        <taxon>Bacillati</taxon>
        <taxon>Actinomycetota</taxon>
        <taxon>Actinomycetes</taxon>
        <taxon>Mycobacteriales</taxon>
        <taxon>Nocardiaceae</taxon>
        <taxon>Nocardia</taxon>
    </lineage>
</organism>
<comment type="caution">
    <text evidence="1">The sequence shown here is derived from an EMBL/GenBank/DDBJ whole genome shotgun (WGS) entry which is preliminary data.</text>
</comment>
<gene>
    <name evidence="1" type="ORF">NDR86_22360</name>
</gene>
<sequence length="63" mass="7188">MITAEPDYERRKSAAPEVRIDQSWVQEQLAHFPPGSMDGAVMMIRAYEKAERRTPRRQAGEAA</sequence>
<evidence type="ECO:0000313" key="2">
    <source>
        <dbReference type="Proteomes" id="UP001139157"/>
    </source>
</evidence>
<proteinExistence type="predicted"/>
<evidence type="ECO:0000313" key="1">
    <source>
        <dbReference type="EMBL" id="MCM6776232.1"/>
    </source>
</evidence>
<dbReference type="RefSeq" id="WP_251914531.1">
    <property type="nucleotide sequence ID" value="NZ_JAMRXG010000009.1"/>
</dbReference>